<evidence type="ECO:0000256" key="3">
    <source>
        <dbReference type="RuleBase" id="RU003616"/>
    </source>
</evidence>
<dbReference type="Proteomes" id="UP000189940">
    <property type="component" value="Unassembled WGS sequence"/>
</dbReference>
<dbReference type="EMBL" id="MWPQ01000063">
    <property type="protein sequence ID" value="OPH81455.1"/>
    <property type="molecule type" value="Genomic_DNA"/>
</dbReference>
<sequence length="150" mass="17128">MRAYNFAPLWRSTIGYDHLLDLFDAAQRTEGEDHYPPYDIERQSEDRYQISLALAGFTPNEIAVTAERNVLSIEGRKTEAVKKDYLYQGISARQFKRTFNLADDVKVEGATFENGLLQIKLVKEIPETMKPRRIPIGGGPDPQIEKRRAA</sequence>
<evidence type="ECO:0000256" key="1">
    <source>
        <dbReference type="ARBA" id="ARBA00023016"/>
    </source>
</evidence>
<protein>
    <submittedName>
        <fullName evidence="6">Heat-shock protein</fullName>
    </submittedName>
</protein>
<comment type="similarity">
    <text evidence="2 3">Belongs to the small heat shock protein (HSP20) family.</text>
</comment>
<proteinExistence type="inferred from homology"/>
<organism evidence="6 7">
    <name type="scientific">Nitrobacter vulgaris</name>
    <dbReference type="NCBI Taxonomy" id="29421"/>
    <lineage>
        <taxon>Bacteria</taxon>
        <taxon>Pseudomonadati</taxon>
        <taxon>Pseudomonadota</taxon>
        <taxon>Alphaproteobacteria</taxon>
        <taxon>Hyphomicrobiales</taxon>
        <taxon>Nitrobacteraceae</taxon>
        <taxon>Nitrobacter</taxon>
    </lineage>
</organism>
<comment type="caution">
    <text evidence="6">The sequence shown here is derived from an EMBL/GenBank/DDBJ whole genome shotgun (WGS) entry which is preliminary data.</text>
</comment>
<dbReference type="RefSeq" id="WP_079448320.1">
    <property type="nucleotide sequence ID" value="NZ_MWPQ01000063.1"/>
</dbReference>
<dbReference type="STRING" id="29421.B2M20_17565"/>
<dbReference type="InterPro" id="IPR037913">
    <property type="entry name" value="ACD_IbpA/B"/>
</dbReference>
<dbReference type="SUPFAM" id="SSF49764">
    <property type="entry name" value="HSP20-like chaperones"/>
    <property type="match status" value="1"/>
</dbReference>
<dbReference type="PROSITE" id="PS01031">
    <property type="entry name" value="SHSP"/>
    <property type="match status" value="1"/>
</dbReference>
<dbReference type="PANTHER" id="PTHR47062:SF1">
    <property type="entry name" value="SMALL HEAT SHOCK PROTEIN IBPA"/>
    <property type="match status" value="1"/>
</dbReference>
<evidence type="ECO:0000256" key="4">
    <source>
        <dbReference type="SAM" id="MobiDB-lite"/>
    </source>
</evidence>
<dbReference type="Pfam" id="PF00011">
    <property type="entry name" value="HSP20"/>
    <property type="match status" value="1"/>
</dbReference>
<evidence type="ECO:0000313" key="7">
    <source>
        <dbReference type="Proteomes" id="UP000189940"/>
    </source>
</evidence>
<evidence type="ECO:0000313" key="6">
    <source>
        <dbReference type="EMBL" id="OPH81455.1"/>
    </source>
</evidence>
<accession>A0A1V4HUE6</accession>
<dbReference type="Gene3D" id="2.60.40.790">
    <property type="match status" value="1"/>
</dbReference>
<dbReference type="PANTHER" id="PTHR47062">
    <property type="match status" value="1"/>
</dbReference>
<dbReference type="OrthoDB" id="9810618at2"/>
<dbReference type="InterPro" id="IPR002068">
    <property type="entry name" value="A-crystallin/Hsp20_dom"/>
</dbReference>
<dbReference type="InterPro" id="IPR008978">
    <property type="entry name" value="HSP20-like_chaperone"/>
</dbReference>
<keyword evidence="7" id="KW-1185">Reference proteome</keyword>
<evidence type="ECO:0000259" key="5">
    <source>
        <dbReference type="PROSITE" id="PS01031"/>
    </source>
</evidence>
<dbReference type="CDD" id="cd06470">
    <property type="entry name" value="ACD_IbpA-B_like"/>
    <property type="match status" value="1"/>
</dbReference>
<dbReference type="AlphaFoldDB" id="A0A1V4HUE6"/>
<gene>
    <name evidence="6" type="ORF">B2M20_17565</name>
</gene>
<feature type="domain" description="SHSP" evidence="5">
    <location>
        <begin position="29"/>
        <end position="139"/>
    </location>
</feature>
<keyword evidence="1" id="KW-0346">Stress response</keyword>
<evidence type="ECO:0000256" key="2">
    <source>
        <dbReference type="PROSITE-ProRule" id="PRU00285"/>
    </source>
</evidence>
<name>A0A1V4HUE6_NITVU</name>
<feature type="region of interest" description="Disordered" evidence="4">
    <location>
        <begin position="131"/>
        <end position="150"/>
    </location>
</feature>
<reference evidence="6 7" key="1">
    <citation type="submission" date="2017-02" db="EMBL/GenBank/DDBJ databases">
        <title>Genome sequence of the nitrite-oxidizing bacterium Nitrobacter vulgaris strain Ab1.</title>
        <authorList>
            <person name="Mellbye B.L."/>
            <person name="Davis E.W."/>
            <person name="Spieck E."/>
            <person name="Chang J.H."/>
            <person name="Bottomley P.J."/>
            <person name="Sayavedra-Soto L.A."/>
        </authorList>
    </citation>
    <scope>NUCLEOTIDE SEQUENCE [LARGE SCALE GENOMIC DNA]</scope>
    <source>
        <strain evidence="6 7">Ab1</strain>
    </source>
</reference>